<evidence type="ECO:0000259" key="1">
    <source>
        <dbReference type="Pfam" id="PF10988"/>
    </source>
</evidence>
<accession>A0A399D1W9</accession>
<keyword evidence="3" id="KW-1185">Reference proteome</keyword>
<sequence length="265" mass="28484">MKGTMGEKLLSTVVNSIEYHEKLKQYEMKTIKLLIFSTVTFFAVTGCVDDLIIRGNGIAATEGRITPDFEKVKSEGAFDVHITKGDEFEVVVNAESNLLQYIETHVKNNTLRIYTSGLHSLNNRLPMEVYVTTPYLEGITQSGSGTISTGYFTAEHFDAVISGSGTIETYVEAASVDAVISGSGALTISGEAEVADFLLSGSGEMDAWDLDLHDCDATISGSGDIWIQVSHYLKAAISGSGNVFYSGSPSIETHISGSGDIIRQN</sequence>
<organism evidence="2 3">
    <name type="scientific">Mariniphaga sediminis</name>
    <dbReference type="NCBI Taxonomy" id="1628158"/>
    <lineage>
        <taxon>Bacteria</taxon>
        <taxon>Pseudomonadati</taxon>
        <taxon>Bacteroidota</taxon>
        <taxon>Bacteroidia</taxon>
        <taxon>Marinilabiliales</taxon>
        <taxon>Prolixibacteraceae</taxon>
        <taxon>Mariniphaga</taxon>
    </lineage>
</organism>
<gene>
    <name evidence="2" type="ORF">D1164_13655</name>
</gene>
<dbReference type="PANTHER" id="PTHR39200:SF1">
    <property type="entry name" value="AUTO-TRANSPORTER ADHESIN HEAD GIN DOMAIN-CONTAINING PROTEIN-RELATED"/>
    <property type="match status" value="1"/>
</dbReference>
<dbReference type="AlphaFoldDB" id="A0A399D1W9"/>
<protein>
    <submittedName>
        <fullName evidence="2">DUF2807 domain-containing protein</fullName>
    </submittedName>
</protein>
<dbReference type="Gene3D" id="2.160.20.120">
    <property type="match status" value="1"/>
</dbReference>
<dbReference type="EMBL" id="QWET01000009">
    <property type="protein sequence ID" value="RIH64681.1"/>
    <property type="molecule type" value="Genomic_DNA"/>
</dbReference>
<proteinExistence type="predicted"/>
<feature type="domain" description="Putative auto-transporter adhesin head GIN" evidence="1">
    <location>
        <begin position="68"/>
        <end position="249"/>
    </location>
</feature>
<dbReference type="Proteomes" id="UP000266441">
    <property type="component" value="Unassembled WGS sequence"/>
</dbReference>
<reference evidence="2 3" key="1">
    <citation type="journal article" date="2015" name="Int. J. Syst. Evol. Microbiol.">
        <title>Mariniphaga sediminis sp. nov., isolated from coastal sediment.</title>
        <authorList>
            <person name="Wang F.Q."/>
            <person name="Shen Q.Y."/>
            <person name="Chen G.J."/>
            <person name="Du Z.J."/>
        </authorList>
    </citation>
    <scope>NUCLEOTIDE SEQUENCE [LARGE SCALE GENOMIC DNA]</scope>
    <source>
        <strain evidence="2 3">SY21</strain>
    </source>
</reference>
<dbReference type="Pfam" id="PF10988">
    <property type="entry name" value="DUF2807"/>
    <property type="match status" value="1"/>
</dbReference>
<dbReference type="OrthoDB" id="1119107at2"/>
<name>A0A399D1W9_9BACT</name>
<evidence type="ECO:0000313" key="3">
    <source>
        <dbReference type="Proteomes" id="UP000266441"/>
    </source>
</evidence>
<dbReference type="PANTHER" id="PTHR39200">
    <property type="entry name" value="HYPOTHETICAL EXPORTED PROTEIN"/>
    <property type="match status" value="1"/>
</dbReference>
<comment type="caution">
    <text evidence="2">The sequence shown here is derived from an EMBL/GenBank/DDBJ whole genome shotgun (WGS) entry which is preliminary data.</text>
</comment>
<dbReference type="InterPro" id="IPR021255">
    <property type="entry name" value="DUF2807"/>
</dbReference>
<evidence type="ECO:0000313" key="2">
    <source>
        <dbReference type="EMBL" id="RIH64681.1"/>
    </source>
</evidence>